<accession>A0A0B5DQ36</accession>
<evidence type="ECO:0000313" key="1">
    <source>
        <dbReference type="EMBL" id="AJE45239.1"/>
    </source>
</evidence>
<keyword evidence="2" id="KW-1185">Reference proteome</keyword>
<evidence type="ECO:0000313" key="2">
    <source>
        <dbReference type="Proteomes" id="UP000031521"/>
    </source>
</evidence>
<sequence length="93" mass="9989">MIDYFAKAREGRIAALDLHRSGAVMFFPEGMDDAPARPAIAPRELIAQVNKPMFLRSASVTGSAVRDLPEPAANGPLLLTEDLVVSRVLDKAA</sequence>
<name>A0A0B5DQ36_9RHOB</name>
<dbReference type="RefSeq" id="WP_043868333.1">
    <property type="nucleotide sequence ID" value="NZ_CP004393.1"/>
</dbReference>
<gene>
    <name evidence="1" type="ORF">P73_0524</name>
</gene>
<organism evidence="1 2">
    <name type="scientific">Celeribacter indicus</name>
    <dbReference type="NCBI Taxonomy" id="1208324"/>
    <lineage>
        <taxon>Bacteria</taxon>
        <taxon>Pseudomonadati</taxon>
        <taxon>Pseudomonadota</taxon>
        <taxon>Alphaproteobacteria</taxon>
        <taxon>Rhodobacterales</taxon>
        <taxon>Roseobacteraceae</taxon>
        <taxon>Celeribacter</taxon>
    </lineage>
</organism>
<dbReference type="Proteomes" id="UP000031521">
    <property type="component" value="Chromosome"/>
</dbReference>
<protein>
    <submittedName>
        <fullName evidence="1">Uncharacterized protein</fullName>
    </submittedName>
</protein>
<dbReference type="AlphaFoldDB" id="A0A0B5DQ36"/>
<dbReference type="EMBL" id="CP004393">
    <property type="protein sequence ID" value="AJE45239.1"/>
    <property type="molecule type" value="Genomic_DNA"/>
</dbReference>
<reference evidence="1 2" key="1">
    <citation type="journal article" date="2014" name="Int. J. Syst. Evol. Microbiol.">
        <title>Celeribacter indicus sp. nov., a polycyclic aromatic hydrocarbon-degrading bacterium from deep-sea sediment and reclassification of Huaishuia halophila as Celeribacter halophilus comb. nov.</title>
        <authorList>
            <person name="Lai Q."/>
            <person name="Cao J."/>
            <person name="Yuan J."/>
            <person name="Li F."/>
            <person name="Shao Z."/>
        </authorList>
    </citation>
    <scope>NUCLEOTIDE SEQUENCE [LARGE SCALE GENOMIC DNA]</scope>
    <source>
        <strain evidence="1">P73</strain>
    </source>
</reference>
<dbReference type="HOGENOM" id="CLU_2394409_0_0_5"/>
<proteinExistence type="predicted"/>
<dbReference type="KEGG" id="cid:P73_0524"/>
<dbReference type="OrthoDB" id="7872232at2"/>